<gene>
    <name evidence="1" type="ORF">ES319_A09G216100v1</name>
</gene>
<keyword evidence="2" id="KW-1185">Reference proteome</keyword>
<dbReference type="AlphaFoldDB" id="A0A5J5UL42"/>
<proteinExistence type="predicted"/>
<evidence type="ECO:0000313" key="1">
    <source>
        <dbReference type="EMBL" id="KAB2067278.1"/>
    </source>
</evidence>
<reference evidence="2" key="1">
    <citation type="journal article" date="2020" name="Nat. Genet.">
        <title>Genomic diversifications of five Gossypium allopolyploid species and their impact on cotton improvement.</title>
        <authorList>
            <person name="Chen Z.J."/>
            <person name="Sreedasyam A."/>
            <person name="Ando A."/>
            <person name="Song Q."/>
            <person name="De Santiago L.M."/>
            <person name="Hulse-Kemp A.M."/>
            <person name="Ding M."/>
            <person name="Ye W."/>
            <person name="Kirkbride R.C."/>
            <person name="Jenkins J."/>
            <person name="Plott C."/>
            <person name="Lovell J."/>
            <person name="Lin Y.M."/>
            <person name="Vaughn R."/>
            <person name="Liu B."/>
            <person name="Simpson S."/>
            <person name="Scheffler B.E."/>
            <person name="Wen L."/>
            <person name="Saski C.A."/>
            <person name="Grover C.E."/>
            <person name="Hu G."/>
            <person name="Conover J.L."/>
            <person name="Carlson J.W."/>
            <person name="Shu S."/>
            <person name="Boston L.B."/>
            <person name="Williams M."/>
            <person name="Peterson D.G."/>
            <person name="McGee K."/>
            <person name="Jones D.C."/>
            <person name="Wendel J.F."/>
            <person name="Stelly D.M."/>
            <person name="Grimwood J."/>
            <person name="Schmutz J."/>
        </authorList>
    </citation>
    <scope>NUCLEOTIDE SEQUENCE [LARGE SCALE GENOMIC DNA]</scope>
    <source>
        <strain evidence="2">cv. 3-79</strain>
    </source>
</reference>
<accession>A0A5J5UL42</accession>
<name>A0A5J5UL42_GOSBA</name>
<dbReference type="Proteomes" id="UP000327439">
    <property type="component" value="Chromosome A09"/>
</dbReference>
<evidence type="ECO:0000313" key="2">
    <source>
        <dbReference type="Proteomes" id="UP000327439"/>
    </source>
</evidence>
<sequence length="113" mass="12774">MTVVVAVEVIQSITFLVDLNDGNRLAFKITPNFKLNKCFMNTAKGSNMISGPLGFFMKVIVFQANIPLQRHLFLLLFHAPPSVTMTFSFTETVIRIFILSFYTINGSKLCYTE</sequence>
<dbReference type="EMBL" id="CM018210">
    <property type="protein sequence ID" value="KAB2067278.1"/>
    <property type="molecule type" value="Genomic_DNA"/>
</dbReference>
<organism evidence="1 2">
    <name type="scientific">Gossypium barbadense</name>
    <name type="common">Sea Island cotton</name>
    <name type="synonym">Hibiscus barbadensis</name>
    <dbReference type="NCBI Taxonomy" id="3634"/>
    <lineage>
        <taxon>Eukaryota</taxon>
        <taxon>Viridiplantae</taxon>
        <taxon>Streptophyta</taxon>
        <taxon>Embryophyta</taxon>
        <taxon>Tracheophyta</taxon>
        <taxon>Spermatophyta</taxon>
        <taxon>Magnoliopsida</taxon>
        <taxon>eudicotyledons</taxon>
        <taxon>Gunneridae</taxon>
        <taxon>Pentapetalae</taxon>
        <taxon>rosids</taxon>
        <taxon>malvids</taxon>
        <taxon>Malvales</taxon>
        <taxon>Malvaceae</taxon>
        <taxon>Malvoideae</taxon>
        <taxon>Gossypium</taxon>
    </lineage>
</organism>
<protein>
    <submittedName>
        <fullName evidence="1">Uncharacterized protein</fullName>
    </submittedName>
</protein>